<dbReference type="EMBL" id="NRSH01000054">
    <property type="protein sequence ID" value="MBK1726617.1"/>
    <property type="molecule type" value="Genomic_DNA"/>
</dbReference>
<evidence type="ECO:0000313" key="2">
    <source>
        <dbReference type="EMBL" id="MBK1726617.1"/>
    </source>
</evidence>
<evidence type="ECO:0008006" key="4">
    <source>
        <dbReference type="Google" id="ProtNLM"/>
    </source>
</evidence>
<dbReference type="Proteomes" id="UP000738126">
    <property type="component" value="Unassembled WGS sequence"/>
</dbReference>
<feature type="chain" id="PRO_5046384633" description="Cellulose biosynthesis protein BcsS" evidence="1">
    <location>
        <begin position="26"/>
        <end position="242"/>
    </location>
</feature>
<gene>
    <name evidence="2" type="ORF">CKO13_06175</name>
</gene>
<evidence type="ECO:0000313" key="3">
    <source>
        <dbReference type="Proteomes" id="UP000738126"/>
    </source>
</evidence>
<name>A0ABS1E5Z2_9GAMM</name>
<accession>A0ABS1E5Z2</accession>
<sequence>MQGIRACIKAAAGLAAAAAATAAPAGSPLPGTAYTVTGAALADRRGGEVEFWHQEVSAAGAPDTVGSYGALTARGTGDWQLTAGLGTQGEEGRDANAFATLEALWLWREPRRDGYGLGLAAGADYRISDHEARDHYLLVPATVEWGQRTTLHANLGGLYNEPRGETDGLWGLGLDWRLTEHWDVVLEATGDTRSGTDDRGVLGVRRSMLDDLVQLDLAYGRDFGASADDELYLGLSVSALRF</sequence>
<proteinExistence type="predicted"/>
<protein>
    <recommendedName>
        <fullName evidence="4">Cellulose biosynthesis protein BcsS</fullName>
    </recommendedName>
</protein>
<organism evidence="2 3">
    <name type="scientific">Halorhodospira neutriphila</name>
    <dbReference type="NCBI Taxonomy" id="168379"/>
    <lineage>
        <taxon>Bacteria</taxon>
        <taxon>Pseudomonadati</taxon>
        <taxon>Pseudomonadota</taxon>
        <taxon>Gammaproteobacteria</taxon>
        <taxon>Chromatiales</taxon>
        <taxon>Ectothiorhodospiraceae</taxon>
        <taxon>Halorhodospira</taxon>
    </lineage>
</organism>
<keyword evidence="3" id="KW-1185">Reference proteome</keyword>
<feature type="signal peptide" evidence="1">
    <location>
        <begin position="1"/>
        <end position="25"/>
    </location>
</feature>
<reference evidence="2 3" key="1">
    <citation type="journal article" date="2020" name="Microorganisms">
        <title>Osmotic Adaptation and Compatible Solute Biosynthesis of Phototrophic Bacteria as Revealed from Genome Analyses.</title>
        <authorList>
            <person name="Imhoff J.F."/>
            <person name="Rahn T."/>
            <person name="Kunzel S."/>
            <person name="Keller A."/>
            <person name="Neulinger S.C."/>
        </authorList>
    </citation>
    <scope>NUCLEOTIDE SEQUENCE [LARGE SCALE GENOMIC DNA]</scope>
    <source>
        <strain evidence="2 3">DSM 15116</strain>
    </source>
</reference>
<keyword evidence="1" id="KW-0732">Signal</keyword>
<comment type="caution">
    <text evidence="2">The sequence shown here is derived from an EMBL/GenBank/DDBJ whole genome shotgun (WGS) entry which is preliminary data.</text>
</comment>
<dbReference type="RefSeq" id="WP_200257979.1">
    <property type="nucleotide sequence ID" value="NZ_NRSH01000054.1"/>
</dbReference>
<evidence type="ECO:0000256" key="1">
    <source>
        <dbReference type="SAM" id="SignalP"/>
    </source>
</evidence>